<feature type="compositionally biased region" description="Polar residues" evidence="1">
    <location>
        <begin position="1"/>
        <end position="12"/>
    </location>
</feature>
<evidence type="ECO:0000256" key="1">
    <source>
        <dbReference type="SAM" id="MobiDB-lite"/>
    </source>
</evidence>
<protein>
    <recommendedName>
        <fullName evidence="3">Major tropism determinant N-terminal domain-containing protein</fullName>
    </recommendedName>
</protein>
<sequence length="89" mass="8809">MAIQVTHTTVATGTDAGNGEIRKAQWNEAHTISLDTNKLLGRSTAGTGAAEEISIGSGLTLTAGTLSASGGGGTASPIPKLLSWSIGAM</sequence>
<feature type="region of interest" description="Disordered" evidence="1">
    <location>
        <begin position="1"/>
        <end position="21"/>
    </location>
</feature>
<proteinExistence type="predicted"/>
<reference evidence="2" key="1">
    <citation type="submission" date="2020-05" db="EMBL/GenBank/DDBJ databases">
        <authorList>
            <person name="Chiriac C."/>
            <person name="Salcher M."/>
            <person name="Ghai R."/>
            <person name="Kavagutti S V."/>
        </authorList>
    </citation>
    <scope>NUCLEOTIDE SEQUENCE</scope>
</reference>
<dbReference type="EMBL" id="LR798306">
    <property type="protein sequence ID" value="CAB5222532.1"/>
    <property type="molecule type" value="Genomic_DNA"/>
</dbReference>
<evidence type="ECO:0008006" key="3">
    <source>
        <dbReference type="Google" id="ProtNLM"/>
    </source>
</evidence>
<accession>A0A6J7X0K1</accession>
<gene>
    <name evidence="2" type="ORF">UFOVP378_11</name>
</gene>
<name>A0A6J7X0K1_9CAUD</name>
<organism evidence="2">
    <name type="scientific">uncultured Caudovirales phage</name>
    <dbReference type="NCBI Taxonomy" id="2100421"/>
    <lineage>
        <taxon>Viruses</taxon>
        <taxon>Duplodnaviria</taxon>
        <taxon>Heunggongvirae</taxon>
        <taxon>Uroviricota</taxon>
        <taxon>Caudoviricetes</taxon>
        <taxon>Peduoviridae</taxon>
        <taxon>Maltschvirus</taxon>
        <taxon>Maltschvirus maltsch</taxon>
    </lineage>
</organism>
<evidence type="ECO:0000313" key="2">
    <source>
        <dbReference type="EMBL" id="CAB5222532.1"/>
    </source>
</evidence>